<name>A0A7W9LYV0_9PSEU</name>
<gene>
    <name evidence="7" type="ORF">F4560_000795</name>
</gene>
<protein>
    <submittedName>
        <fullName evidence="7">AcrR family transcriptional regulator</fullName>
    </submittedName>
</protein>
<keyword evidence="4" id="KW-0804">Transcription</keyword>
<dbReference type="InterPro" id="IPR050109">
    <property type="entry name" value="HTH-type_TetR-like_transc_reg"/>
</dbReference>
<dbReference type="PANTHER" id="PTHR30055">
    <property type="entry name" value="HTH-TYPE TRANSCRIPTIONAL REGULATOR RUTR"/>
    <property type="match status" value="1"/>
</dbReference>
<keyword evidence="8" id="KW-1185">Reference proteome</keyword>
<dbReference type="Proteomes" id="UP000552097">
    <property type="component" value="Unassembled WGS sequence"/>
</dbReference>
<evidence type="ECO:0000256" key="5">
    <source>
        <dbReference type="PROSITE-ProRule" id="PRU00335"/>
    </source>
</evidence>
<dbReference type="GO" id="GO:0003700">
    <property type="term" value="F:DNA-binding transcription factor activity"/>
    <property type="evidence" value="ECO:0007669"/>
    <property type="project" value="TreeGrafter"/>
</dbReference>
<dbReference type="InterPro" id="IPR004111">
    <property type="entry name" value="Repressor_TetR_C"/>
</dbReference>
<dbReference type="InterPro" id="IPR001647">
    <property type="entry name" value="HTH_TetR"/>
</dbReference>
<dbReference type="Gene3D" id="1.10.357.10">
    <property type="entry name" value="Tetracycline Repressor, domain 2"/>
    <property type="match status" value="1"/>
</dbReference>
<dbReference type="InterPro" id="IPR009057">
    <property type="entry name" value="Homeodomain-like_sf"/>
</dbReference>
<reference evidence="7 8" key="1">
    <citation type="submission" date="2020-08" db="EMBL/GenBank/DDBJ databases">
        <title>Sequencing the genomes of 1000 actinobacteria strains.</title>
        <authorList>
            <person name="Klenk H.-P."/>
        </authorList>
    </citation>
    <scope>NUCLEOTIDE SEQUENCE [LARGE SCALE GENOMIC DNA]</scope>
    <source>
        <strain evidence="7 8">DSM 45486</strain>
    </source>
</reference>
<evidence type="ECO:0000256" key="1">
    <source>
        <dbReference type="ARBA" id="ARBA00022491"/>
    </source>
</evidence>
<dbReference type="EMBL" id="JACHMO010000001">
    <property type="protein sequence ID" value="MBB5801027.1"/>
    <property type="molecule type" value="Genomic_DNA"/>
</dbReference>
<dbReference type="InterPro" id="IPR003012">
    <property type="entry name" value="Tet_transcr_reg_TetR"/>
</dbReference>
<dbReference type="PRINTS" id="PR00400">
    <property type="entry name" value="TETREPRESSOR"/>
</dbReference>
<proteinExistence type="predicted"/>
<dbReference type="Pfam" id="PF00440">
    <property type="entry name" value="TetR_N"/>
    <property type="match status" value="1"/>
</dbReference>
<comment type="caution">
    <text evidence="7">The sequence shown here is derived from an EMBL/GenBank/DDBJ whole genome shotgun (WGS) entry which is preliminary data.</text>
</comment>
<evidence type="ECO:0000313" key="8">
    <source>
        <dbReference type="Proteomes" id="UP000552097"/>
    </source>
</evidence>
<evidence type="ECO:0000256" key="4">
    <source>
        <dbReference type="ARBA" id="ARBA00023163"/>
    </source>
</evidence>
<dbReference type="Pfam" id="PF02909">
    <property type="entry name" value="TetR_C_1"/>
    <property type="match status" value="1"/>
</dbReference>
<dbReference type="RefSeq" id="WP_184916337.1">
    <property type="nucleotide sequence ID" value="NZ_JACHMO010000001.1"/>
</dbReference>
<dbReference type="GO" id="GO:0045892">
    <property type="term" value="P:negative regulation of DNA-templated transcription"/>
    <property type="evidence" value="ECO:0007669"/>
    <property type="project" value="InterPro"/>
</dbReference>
<organism evidence="7 8">
    <name type="scientific">Saccharothrix ecbatanensis</name>
    <dbReference type="NCBI Taxonomy" id="1105145"/>
    <lineage>
        <taxon>Bacteria</taxon>
        <taxon>Bacillati</taxon>
        <taxon>Actinomycetota</taxon>
        <taxon>Actinomycetes</taxon>
        <taxon>Pseudonocardiales</taxon>
        <taxon>Pseudonocardiaceae</taxon>
        <taxon>Saccharothrix</taxon>
    </lineage>
</organism>
<evidence type="ECO:0000256" key="2">
    <source>
        <dbReference type="ARBA" id="ARBA00023015"/>
    </source>
</evidence>
<dbReference type="AlphaFoldDB" id="A0A7W9LYV0"/>
<keyword evidence="2" id="KW-0805">Transcription regulation</keyword>
<keyword evidence="3 5" id="KW-0238">DNA-binding</keyword>
<dbReference type="SUPFAM" id="SSF48498">
    <property type="entry name" value="Tetracyclin repressor-like, C-terminal domain"/>
    <property type="match status" value="1"/>
</dbReference>
<evidence type="ECO:0000313" key="7">
    <source>
        <dbReference type="EMBL" id="MBB5801027.1"/>
    </source>
</evidence>
<evidence type="ECO:0000256" key="3">
    <source>
        <dbReference type="ARBA" id="ARBA00023125"/>
    </source>
</evidence>
<dbReference type="InterPro" id="IPR036271">
    <property type="entry name" value="Tet_transcr_reg_TetR-rel_C_sf"/>
</dbReference>
<keyword evidence="1" id="KW-0678">Repressor</keyword>
<dbReference type="PANTHER" id="PTHR30055:SF151">
    <property type="entry name" value="TRANSCRIPTIONAL REGULATORY PROTEIN"/>
    <property type="match status" value="1"/>
</dbReference>
<accession>A0A7W9LYV0</accession>
<evidence type="ECO:0000259" key="6">
    <source>
        <dbReference type="PROSITE" id="PS50977"/>
    </source>
</evidence>
<dbReference type="SUPFAM" id="SSF46689">
    <property type="entry name" value="Homeodomain-like"/>
    <property type="match status" value="1"/>
</dbReference>
<dbReference type="PROSITE" id="PS50977">
    <property type="entry name" value="HTH_TETR_2"/>
    <property type="match status" value="1"/>
</dbReference>
<dbReference type="GO" id="GO:0000976">
    <property type="term" value="F:transcription cis-regulatory region binding"/>
    <property type="evidence" value="ECO:0007669"/>
    <property type="project" value="TreeGrafter"/>
</dbReference>
<dbReference type="GO" id="GO:0046677">
    <property type="term" value="P:response to antibiotic"/>
    <property type="evidence" value="ECO:0007669"/>
    <property type="project" value="InterPro"/>
</dbReference>
<feature type="domain" description="HTH tetR-type" evidence="6">
    <location>
        <begin position="6"/>
        <end position="66"/>
    </location>
</feature>
<sequence>MPKAKPLTPAIIAEAALRIGDRDGAKAMSMRRIAGELGCDPMALYRHFPDRQALLDAVADLAMADVRDPDPGANWDHRLHALVTGIRAAALRHPGIAPHVAARPPLAEQGQRLGAAMMTALTQAGLSPADAIRTSQTLVAYAASALAMAVQGGTRDERWHQVSDTLSSLPDAPPGDGLPATGSDEQFEFGLRLLLLGIRHVAAADAGA</sequence>
<feature type="DNA-binding region" description="H-T-H motif" evidence="5">
    <location>
        <begin position="29"/>
        <end position="48"/>
    </location>
</feature>